<evidence type="ECO:0000256" key="16">
    <source>
        <dbReference type="ARBA" id="ARBA00023180"/>
    </source>
</evidence>
<keyword evidence="9" id="KW-0732">Signal</keyword>
<keyword evidence="18" id="KW-0899">Viral immunoevasion</keyword>
<sequence>MIRYIILGLLTLALAHGTTQKVDFKEPACNVTFAAEANECTTLIKCTTEHEKLLIRHKNKIGKYAVYAIWQPGDTTEYNVTVFQGKSHKTFMYTFPFYEMCDITMYMSKQYKLWPPQNCVENTGTFCCTAMLITVLALICTLLYIKYKSRRSFIEEKKMP</sequence>
<evidence type="ECO:0000256" key="11">
    <source>
        <dbReference type="ARBA" id="ARBA00022870"/>
    </source>
</evidence>
<evidence type="ECO:0000256" key="5">
    <source>
        <dbReference type="ARBA" id="ARBA00022518"/>
    </source>
</evidence>
<evidence type="ECO:0000256" key="2">
    <source>
        <dbReference type="ARBA" id="ARBA00008527"/>
    </source>
</evidence>
<name>A0A291P194_9ADEN</name>
<keyword evidence="4" id="KW-1108">Inhibition of host tapasin by virus</keyword>
<dbReference type="InterPro" id="IPR006965">
    <property type="entry name" value="Adenovirus_Gp19K"/>
</dbReference>
<evidence type="ECO:0000256" key="1">
    <source>
        <dbReference type="ARBA" id="ARBA00004482"/>
    </source>
</evidence>
<dbReference type="Pfam" id="PF04881">
    <property type="entry name" value="Adeno_GP19K"/>
    <property type="match status" value="1"/>
</dbReference>
<evidence type="ECO:0000256" key="3">
    <source>
        <dbReference type="ARBA" id="ARBA00018654"/>
    </source>
</evidence>
<keyword evidence="10" id="KW-0430">Lectin</keyword>
<dbReference type="GO" id="GO:0046776">
    <property type="term" value="P:symbiont-mediated suppression of host antigen processing and presentation of peptide antigen via MHC class I"/>
    <property type="evidence" value="ECO:0007669"/>
    <property type="project" value="UniProtKB-KW"/>
</dbReference>
<evidence type="ECO:0000256" key="8">
    <source>
        <dbReference type="ARBA" id="ARBA00022692"/>
    </source>
</evidence>
<evidence type="ECO:0000256" key="12">
    <source>
        <dbReference type="ARBA" id="ARBA00022989"/>
    </source>
</evidence>
<evidence type="ECO:0000256" key="14">
    <source>
        <dbReference type="ARBA" id="ARBA00023136"/>
    </source>
</evidence>
<evidence type="ECO:0000256" key="21">
    <source>
        <dbReference type="ARBA" id="ARBA00032225"/>
    </source>
</evidence>
<keyword evidence="14 23" id="KW-0472">Membrane</keyword>
<feature type="transmembrane region" description="Helical" evidence="23">
    <location>
        <begin position="123"/>
        <end position="145"/>
    </location>
</feature>
<dbReference type="InterPro" id="IPR038710">
    <property type="entry name" value="Adenovirus_Gp19K_sf"/>
</dbReference>
<evidence type="ECO:0000313" key="24">
    <source>
        <dbReference type="EMBL" id="ATJ44668.1"/>
    </source>
</evidence>
<evidence type="ECO:0000256" key="20">
    <source>
        <dbReference type="ARBA" id="ARBA00030196"/>
    </source>
</evidence>
<dbReference type="EMBL" id="MF681662">
    <property type="protein sequence ID" value="ATJ44668.1"/>
    <property type="molecule type" value="Genomic_DNA"/>
</dbReference>
<keyword evidence="15" id="KW-1015">Disulfide bond</keyword>
<keyword evidence="17" id="KW-1038">Host endoplasmic reticulum</keyword>
<keyword evidence="6" id="KW-1080">Inhibition of host adaptive immune response by virus</keyword>
<keyword evidence="13" id="KW-0465">Mannose-binding</keyword>
<comment type="function">
    <text evidence="19">Binds and retains class I heavy chains in the endoplasmic reticulum during the early period of virus infection, thereby impairing their transport to the cell surface. Also delays the expression of class I alleles that it cannot affect by direct retention. Binds transporters associated with antigen processing (TAP) and acts as a tapasin inhibitor, preventing class I/TAP association. In consequence, infected cells are masked for immune recognition by cytotoxic T-lymphocytes.</text>
</comment>
<dbReference type="GO" id="GO:0044167">
    <property type="term" value="C:host cell endoplasmic reticulum membrane"/>
    <property type="evidence" value="ECO:0007669"/>
    <property type="project" value="UniProtKB-SubCell"/>
</dbReference>
<evidence type="ECO:0000256" key="23">
    <source>
        <dbReference type="SAM" id="Phobius"/>
    </source>
</evidence>
<evidence type="ECO:0000256" key="22">
    <source>
        <dbReference type="ARBA" id="ARBA00032751"/>
    </source>
</evidence>
<evidence type="ECO:0000256" key="15">
    <source>
        <dbReference type="ARBA" id="ARBA00023157"/>
    </source>
</evidence>
<evidence type="ECO:0000256" key="10">
    <source>
        <dbReference type="ARBA" id="ARBA00022734"/>
    </source>
</evidence>
<reference evidence="24" key="1">
    <citation type="journal article" date="2017" name="Diagn. Microbiol. Infect. Dis.">
        <title>The probe target mutation G18913A of adenovirus type 5 is not associated with underquantification in a generic adenovirus real time PCR.</title>
        <authorList>
            <person name="Heim A."/>
            <person name="Dhingra A."/>
            <person name="Ganzenmueller T."/>
        </authorList>
    </citation>
    <scope>NUCLEOTIDE SEQUENCE [LARGE SCALE GENOMIC DNA]</scope>
    <source>
        <strain evidence="24">HAdV-5var</strain>
    </source>
</reference>
<proteinExistence type="inferred from homology"/>
<dbReference type="Gene3D" id="2.60.40.3530">
    <property type="match status" value="1"/>
</dbReference>
<comment type="similarity">
    <text evidence="2">Belongs to the adenoviridae E19 family.</text>
</comment>
<dbReference type="Proteomes" id="UP000316891">
    <property type="component" value="Segment"/>
</dbReference>
<evidence type="ECO:0000256" key="17">
    <source>
        <dbReference type="ARBA" id="ARBA00023184"/>
    </source>
</evidence>
<evidence type="ECO:0000256" key="13">
    <source>
        <dbReference type="ARBA" id="ARBA00023035"/>
    </source>
</evidence>
<protein>
    <recommendedName>
        <fullName evidence="3">Early E3 18.5 kDa glycoprotein</fullName>
    </recommendedName>
    <alternativeName>
        <fullName evidence="20">E3-19K</fullName>
    </alternativeName>
    <alternativeName>
        <fullName evidence="22">E3gp 19 kDa</fullName>
    </alternativeName>
    <alternativeName>
        <fullName evidence="21">GP19K</fullName>
    </alternativeName>
</protein>
<keyword evidence="11" id="KW-1043">Host membrane</keyword>
<comment type="subcellular location">
    <subcellularLocation>
        <location evidence="1">Host endoplasmic reticulum membrane</location>
        <topology evidence="1">Single-pass type I membrane protein</topology>
    </subcellularLocation>
</comment>
<evidence type="ECO:0000256" key="19">
    <source>
        <dbReference type="ARBA" id="ARBA00025671"/>
    </source>
</evidence>
<evidence type="ECO:0000256" key="18">
    <source>
        <dbReference type="ARBA" id="ARBA00023280"/>
    </source>
</evidence>
<accession>A0A291P194</accession>
<keyword evidence="16" id="KW-0325">Glycoprotein</keyword>
<evidence type="ECO:0000256" key="7">
    <source>
        <dbReference type="ARBA" id="ARBA00022581"/>
    </source>
</evidence>
<organism evidence="24">
    <name type="scientific">Human mastadenovirus C</name>
    <dbReference type="NCBI Taxonomy" id="129951"/>
    <lineage>
        <taxon>Viruses</taxon>
        <taxon>Varidnaviria</taxon>
        <taxon>Bamfordvirae</taxon>
        <taxon>Preplasmiviricota</taxon>
        <taxon>Polisuviricotina</taxon>
        <taxon>Pharingeaviricetes</taxon>
        <taxon>Rowavirales</taxon>
        <taxon>Adenoviridae</taxon>
        <taxon>Mastadenovirus</taxon>
        <taxon>Mastadenovirus caesari</taxon>
    </lineage>
</organism>
<evidence type="ECO:0000256" key="6">
    <source>
        <dbReference type="ARBA" id="ARBA00022560"/>
    </source>
</evidence>
<keyword evidence="12 23" id="KW-1133">Transmembrane helix</keyword>
<keyword evidence="7" id="KW-0945">Host-virus interaction</keyword>
<dbReference type="GO" id="GO:0005537">
    <property type="term" value="F:D-mannose binding"/>
    <property type="evidence" value="ECO:0007669"/>
    <property type="project" value="UniProtKB-KW"/>
</dbReference>
<evidence type="ECO:0000256" key="4">
    <source>
        <dbReference type="ARBA" id="ARBA00022476"/>
    </source>
</evidence>
<evidence type="ECO:0000256" key="9">
    <source>
        <dbReference type="ARBA" id="ARBA00022729"/>
    </source>
</evidence>
<keyword evidence="8 23" id="KW-0812">Transmembrane</keyword>
<keyword evidence="5" id="KW-0244">Early protein</keyword>